<organism evidence="1 2">
    <name type="scientific">Vandammella animalimorsus</name>
    <dbReference type="NCBI Taxonomy" id="2029117"/>
    <lineage>
        <taxon>Bacteria</taxon>
        <taxon>Pseudomonadati</taxon>
        <taxon>Pseudomonadota</taxon>
        <taxon>Betaproteobacteria</taxon>
        <taxon>Burkholderiales</taxon>
        <taxon>Comamonadaceae</taxon>
        <taxon>Vandammella</taxon>
    </lineage>
</organism>
<evidence type="ECO:0000313" key="1">
    <source>
        <dbReference type="EMBL" id="PAT35801.1"/>
    </source>
</evidence>
<comment type="caution">
    <text evidence="1">The sequence shown here is derived from an EMBL/GenBank/DDBJ whole genome shotgun (WGS) entry which is preliminary data.</text>
</comment>
<dbReference type="EMBL" id="NSJF01000001">
    <property type="protein sequence ID" value="PAT35801.1"/>
    <property type="molecule type" value="Genomic_DNA"/>
</dbReference>
<reference evidence="1 2" key="1">
    <citation type="submission" date="2017-08" db="EMBL/GenBank/DDBJ databases">
        <title>WGS of Clinical strains of the CDC Group NO-1 linked to zoonotic infections in humans.</title>
        <authorList>
            <person name="Bernier A.-M."/>
            <person name="Bernard K."/>
        </authorList>
    </citation>
    <scope>NUCLEOTIDE SEQUENCE [LARGE SCALE GENOMIC DNA]</scope>
    <source>
        <strain evidence="1 2">NML03-0146</strain>
    </source>
</reference>
<dbReference type="Proteomes" id="UP000217999">
    <property type="component" value="Unassembled WGS sequence"/>
</dbReference>
<dbReference type="AlphaFoldDB" id="A0A2A2ADI8"/>
<name>A0A2A2ADI8_9BURK</name>
<protein>
    <submittedName>
        <fullName evidence="1">Uncharacterized protein</fullName>
    </submittedName>
</protein>
<evidence type="ECO:0000313" key="2">
    <source>
        <dbReference type="Proteomes" id="UP000217999"/>
    </source>
</evidence>
<accession>A0A2A2ADI8</accession>
<dbReference type="RefSeq" id="WP_095548684.1">
    <property type="nucleotide sequence ID" value="NZ_NSJF01000001.1"/>
</dbReference>
<gene>
    <name evidence="1" type="ORF">CK620_00525</name>
</gene>
<proteinExistence type="predicted"/>
<sequence length="139" mass="16094">MIAIEFESPEVERCSCCNEVITRLTRFVYQDHDAFAYYYALLEQHANPKVAMCLVVLLEWGEKNDEIIGKTGFPLRIWQGESGFNAMLLDASESPWKDIQNIQILNRNESLQHPQKSDVFHIVDHMVGEDQEILAYFKA</sequence>